<organism evidence="1 2">
    <name type="scientific">Bradyrhizobium yuanmingense</name>
    <dbReference type="NCBI Taxonomy" id="108015"/>
    <lineage>
        <taxon>Bacteria</taxon>
        <taxon>Pseudomonadati</taxon>
        <taxon>Pseudomonadota</taxon>
        <taxon>Alphaproteobacteria</taxon>
        <taxon>Hyphomicrobiales</taxon>
        <taxon>Nitrobacteraceae</taxon>
        <taxon>Bradyrhizobium</taxon>
    </lineage>
</organism>
<proteinExistence type="predicted"/>
<accession>A0A0R3CW67</accession>
<gene>
    <name evidence="1" type="ORF">AOQ72_10430</name>
</gene>
<dbReference type="EMBL" id="LJYF01000004">
    <property type="protein sequence ID" value="KRQ01827.1"/>
    <property type="molecule type" value="Genomic_DNA"/>
</dbReference>
<protein>
    <submittedName>
        <fullName evidence="1">Uncharacterized protein</fullName>
    </submittedName>
</protein>
<evidence type="ECO:0000313" key="2">
    <source>
        <dbReference type="Proteomes" id="UP000051380"/>
    </source>
</evidence>
<reference evidence="1 2" key="1">
    <citation type="submission" date="2015-09" db="EMBL/GenBank/DDBJ databases">
        <title>Draft Genome Sequence of the Strain BR 3267 (Bradyrhizobium yuanmingense) recommended as inoculant for cowpea in Brazil.</title>
        <authorList>
            <person name="Simoes-Araujo J.L."/>
            <person name="Zilli J.E."/>
        </authorList>
    </citation>
    <scope>NUCLEOTIDE SEQUENCE [LARGE SCALE GENOMIC DNA]</scope>
    <source>
        <strain evidence="1 2">BR3267</strain>
    </source>
</reference>
<evidence type="ECO:0000313" key="1">
    <source>
        <dbReference type="EMBL" id="KRQ01827.1"/>
    </source>
</evidence>
<dbReference type="AlphaFoldDB" id="A0A0R3CW67"/>
<comment type="caution">
    <text evidence="1">The sequence shown here is derived from an EMBL/GenBank/DDBJ whole genome shotgun (WGS) entry which is preliminary data.</text>
</comment>
<sequence length="71" mass="7964">MAILGGRESHKAEGAFESLNAYYALYWTRHEIVLLSEYGQVSTQCGKPELTVPFVNFRGVIDSRSLESVKL</sequence>
<dbReference type="Proteomes" id="UP000051380">
    <property type="component" value="Unassembled WGS sequence"/>
</dbReference>
<name>A0A0R3CW67_9BRAD</name>